<evidence type="ECO:0000256" key="2">
    <source>
        <dbReference type="ARBA" id="ARBA00009077"/>
    </source>
</evidence>
<keyword evidence="11" id="KW-1185">Reference proteome</keyword>
<dbReference type="EMBL" id="AZDA01000090">
    <property type="protein sequence ID" value="KRK34636.1"/>
    <property type="molecule type" value="Genomic_DNA"/>
</dbReference>
<keyword evidence="10" id="KW-0456">Lyase</keyword>
<dbReference type="GO" id="GO:0030170">
    <property type="term" value="F:pyridoxal phosphate binding"/>
    <property type="evidence" value="ECO:0007669"/>
    <property type="project" value="InterPro"/>
</dbReference>
<comment type="catalytic activity">
    <reaction evidence="7">
        <text>L-methionine + H2O = methanethiol + 2-oxobutanoate + NH4(+)</text>
        <dbReference type="Rhea" id="RHEA:23800"/>
        <dbReference type="ChEBI" id="CHEBI:15377"/>
        <dbReference type="ChEBI" id="CHEBI:16007"/>
        <dbReference type="ChEBI" id="CHEBI:16763"/>
        <dbReference type="ChEBI" id="CHEBI:28938"/>
        <dbReference type="ChEBI" id="CHEBI:57844"/>
        <dbReference type="EC" id="4.4.1.11"/>
    </reaction>
    <physiologicalReaction direction="left-to-right" evidence="7">
        <dbReference type="Rhea" id="RHEA:23801"/>
    </physiologicalReaction>
</comment>
<proteinExistence type="inferred from homology"/>
<evidence type="ECO:0000256" key="5">
    <source>
        <dbReference type="ARBA" id="ARBA00047199"/>
    </source>
</evidence>
<dbReference type="InterPro" id="IPR000277">
    <property type="entry name" value="Cys/Met-Metab_PyrdxlP-dep_enz"/>
</dbReference>
<dbReference type="PROSITE" id="PS00868">
    <property type="entry name" value="CYS_MET_METAB_PP"/>
    <property type="match status" value="1"/>
</dbReference>
<feature type="modified residue" description="N6-(pyridoxal phosphate)lysine" evidence="8">
    <location>
        <position position="239"/>
    </location>
</feature>
<dbReference type="EC" id="4.4.1.2" evidence="4"/>
<dbReference type="Gene3D" id="3.40.640.10">
    <property type="entry name" value="Type I PLP-dependent aspartate aminotransferase-like (Major domain)"/>
    <property type="match status" value="1"/>
</dbReference>
<dbReference type="InterPro" id="IPR054542">
    <property type="entry name" value="Cys_met_metab_PP"/>
</dbReference>
<comment type="catalytic activity">
    <reaction evidence="6">
        <text>L-homocysteine + H2O = 2-oxobutanoate + hydrogen sulfide + NH4(+) + H(+)</text>
        <dbReference type="Rhea" id="RHEA:14501"/>
        <dbReference type="ChEBI" id="CHEBI:15377"/>
        <dbReference type="ChEBI" id="CHEBI:15378"/>
        <dbReference type="ChEBI" id="CHEBI:16763"/>
        <dbReference type="ChEBI" id="CHEBI:28938"/>
        <dbReference type="ChEBI" id="CHEBI:29919"/>
        <dbReference type="ChEBI" id="CHEBI:58199"/>
        <dbReference type="EC" id="4.4.1.2"/>
    </reaction>
    <physiologicalReaction direction="left-to-right" evidence="6">
        <dbReference type="Rhea" id="RHEA:14502"/>
    </physiologicalReaction>
</comment>
<protein>
    <recommendedName>
        <fullName evidence="4">homocysteine desulfhydrase</fullName>
        <ecNumber evidence="4">4.4.1.2</ecNumber>
    </recommendedName>
    <alternativeName>
        <fullName evidence="5">Homocysteine desulfhydrase</fullName>
    </alternativeName>
</protein>
<gene>
    <name evidence="10" type="ORF">FC07_GL000387</name>
</gene>
<dbReference type="GO" id="GO:0018826">
    <property type="term" value="F:methionine gamma-lyase activity"/>
    <property type="evidence" value="ECO:0007669"/>
    <property type="project" value="UniProtKB-EC"/>
</dbReference>
<dbReference type="GO" id="GO:0047982">
    <property type="term" value="F:homocysteine desulfhydrase activity"/>
    <property type="evidence" value="ECO:0007669"/>
    <property type="project" value="UniProtKB-EC"/>
</dbReference>
<dbReference type="InterPro" id="IPR015424">
    <property type="entry name" value="PyrdxlP-dep_Trfase"/>
</dbReference>
<dbReference type="InterPro" id="IPR015422">
    <property type="entry name" value="PyrdxlP-dep_Trfase_small"/>
</dbReference>
<evidence type="ECO:0000256" key="9">
    <source>
        <dbReference type="RuleBase" id="RU362118"/>
    </source>
</evidence>
<dbReference type="SUPFAM" id="SSF53383">
    <property type="entry name" value="PLP-dependent transferases"/>
    <property type="match status" value="1"/>
</dbReference>
<reference evidence="10 11" key="1">
    <citation type="journal article" date="2015" name="Genome Announc.">
        <title>Expanding the biotechnology potential of lactobacilli through comparative genomics of 213 strains and associated genera.</title>
        <authorList>
            <person name="Sun Z."/>
            <person name="Harris H.M."/>
            <person name="McCann A."/>
            <person name="Guo C."/>
            <person name="Argimon S."/>
            <person name="Zhang W."/>
            <person name="Yang X."/>
            <person name="Jeffery I.B."/>
            <person name="Cooney J.C."/>
            <person name="Kagawa T.F."/>
            <person name="Liu W."/>
            <person name="Song Y."/>
            <person name="Salvetti E."/>
            <person name="Wrobel A."/>
            <person name="Rasinkangas P."/>
            <person name="Parkhill J."/>
            <person name="Rea M.C."/>
            <person name="O'Sullivan O."/>
            <person name="Ritari J."/>
            <person name="Douillard F.P."/>
            <person name="Paul Ross R."/>
            <person name="Yang R."/>
            <person name="Briner A.E."/>
            <person name="Felis G.E."/>
            <person name="de Vos W.M."/>
            <person name="Barrangou R."/>
            <person name="Klaenhammer T.R."/>
            <person name="Caufield P.W."/>
            <person name="Cui Y."/>
            <person name="Zhang H."/>
            <person name="O'Toole P.W."/>
        </authorList>
    </citation>
    <scope>NUCLEOTIDE SEQUENCE [LARGE SCALE GENOMIC DNA]</scope>
    <source>
        <strain evidence="10 11">DSM 20003</strain>
    </source>
</reference>
<evidence type="ECO:0000313" key="11">
    <source>
        <dbReference type="Proteomes" id="UP000051461"/>
    </source>
</evidence>
<comment type="cofactor">
    <cofactor evidence="1 9">
        <name>pyridoxal 5'-phosphate</name>
        <dbReference type="ChEBI" id="CHEBI:597326"/>
    </cofactor>
</comment>
<evidence type="ECO:0000256" key="6">
    <source>
        <dbReference type="ARBA" id="ARBA00048780"/>
    </source>
</evidence>
<dbReference type="PANTHER" id="PTHR11808">
    <property type="entry name" value="TRANS-SULFURATION ENZYME FAMILY MEMBER"/>
    <property type="match status" value="1"/>
</dbReference>
<evidence type="ECO:0000256" key="1">
    <source>
        <dbReference type="ARBA" id="ARBA00001933"/>
    </source>
</evidence>
<evidence type="ECO:0000256" key="7">
    <source>
        <dbReference type="ARBA" id="ARBA00052699"/>
    </source>
</evidence>
<dbReference type="FunFam" id="3.40.640.10:FF:000046">
    <property type="entry name" value="Cystathionine gamma-lyase"/>
    <property type="match status" value="1"/>
</dbReference>
<dbReference type="Gene3D" id="3.90.1150.10">
    <property type="entry name" value="Aspartate Aminotransferase, domain 1"/>
    <property type="match status" value="1"/>
</dbReference>
<evidence type="ECO:0000256" key="3">
    <source>
        <dbReference type="ARBA" id="ARBA00022898"/>
    </source>
</evidence>
<dbReference type="AlphaFoldDB" id="A0A0R1GKK4"/>
<organism evidence="10 11">
    <name type="scientific">Loigolactobacillus bifermentans DSM 20003</name>
    <dbReference type="NCBI Taxonomy" id="1423726"/>
    <lineage>
        <taxon>Bacteria</taxon>
        <taxon>Bacillati</taxon>
        <taxon>Bacillota</taxon>
        <taxon>Bacilli</taxon>
        <taxon>Lactobacillales</taxon>
        <taxon>Lactobacillaceae</taxon>
        <taxon>Loigolactobacillus</taxon>
    </lineage>
</organism>
<dbReference type="PANTHER" id="PTHR11808:SF90">
    <property type="entry name" value="CYSTATHIONINE GAMMA-SYNTHASE"/>
    <property type="match status" value="1"/>
</dbReference>
<sequence length="406" mass="45069">MELYGLKQGGTTRQRPFYIRRGAFFILEKKKRKIKMTENRRHVSLETELAQAGNRSDEDNTKSISAPLYFSTAFRHDELNSELGPCDYSRVATPTRTILEDVLAKLEHGVQAFALSSGMAAIQLVFSQFKTGDLIITSNDLYGGSFRFFDQLTSHYGIRFELWDGHDDAALRKLCAEKPKALWIETPSNPTMKVIDIHKAAETVHEFGAQLIVDNTFYTPLLQQPLVEGADIVVHSATKFLGGHNDLLAGAVMVREQKLADELAENFITTGTNLAPFDCWLLLRSLKTLPLRLRQQEANAQGLVKVLAASAQVEKVLYPGHGGMISFYINPAIDVEQFLLKLQVISFAESLGGVESLITVPALRTHAEMPETQRLALGITPNLLRLSVGVEALTDLSEDLKQALAE</sequence>
<dbReference type="STRING" id="1423726.FC07_GL000387"/>
<evidence type="ECO:0000256" key="4">
    <source>
        <dbReference type="ARBA" id="ARBA00047175"/>
    </source>
</evidence>
<dbReference type="GO" id="GO:0005737">
    <property type="term" value="C:cytoplasm"/>
    <property type="evidence" value="ECO:0007669"/>
    <property type="project" value="TreeGrafter"/>
</dbReference>
<evidence type="ECO:0000256" key="8">
    <source>
        <dbReference type="PIRSR" id="PIRSR001434-2"/>
    </source>
</evidence>
<comment type="caution">
    <text evidence="10">The sequence shown here is derived from an EMBL/GenBank/DDBJ whole genome shotgun (WGS) entry which is preliminary data.</text>
</comment>
<dbReference type="PIRSF" id="PIRSF001434">
    <property type="entry name" value="CGS"/>
    <property type="match status" value="1"/>
</dbReference>
<dbReference type="PATRIC" id="fig|1423726.3.peg.404"/>
<evidence type="ECO:0000313" key="10">
    <source>
        <dbReference type="EMBL" id="KRK34636.1"/>
    </source>
</evidence>
<dbReference type="Proteomes" id="UP000051461">
    <property type="component" value="Unassembled WGS sequence"/>
</dbReference>
<dbReference type="CDD" id="cd00614">
    <property type="entry name" value="CGS_like"/>
    <property type="match status" value="1"/>
</dbReference>
<dbReference type="GO" id="GO:0019346">
    <property type="term" value="P:transsulfuration"/>
    <property type="evidence" value="ECO:0007669"/>
    <property type="project" value="InterPro"/>
</dbReference>
<keyword evidence="3 8" id="KW-0663">Pyridoxal phosphate</keyword>
<dbReference type="InterPro" id="IPR015421">
    <property type="entry name" value="PyrdxlP-dep_Trfase_major"/>
</dbReference>
<accession>A0A0R1GKK4</accession>
<name>A0A0R1GKK4_9LACO</name>
<comment type="similarity">
    <text evidence="2 9">Belongs to the trans-sulfuration enzymes family.</text>
</comment>
<dbReference type="Pfam" id="PF01053">
    <property type="entry name" value="Cys_Met_Meta_PP"/>
    <property type="match status" value="1"/>
</dbReference>